<evidence type="ECO:0000256" key="8">
    <source>
        <dbReference type="ARBA" id="ARBA00023136"/>
    </source>
</evidence>
<dbReference type="AlphaFoldDB" id="A0AAN6QCD3"/>
<dbReference type="InterPro" id="IPR031335">
    <property type="entry name" value="Glyco_hydro_63_C"/>
</dbReference>
<dbReference type="Gene3D" id="1.50.10.10">
    <property type="match status" value="1"/>
</dbReference>
<evidence type="ECO:0000256" key="3">
    <source>
        <dbReference type="ARBA" id="ARBA00022692"/>
    </source>
</evidence>
<protein>
    <recommendedName>
        <fullName evidence="11 13">Mannosyl-oligosaccharide glucosidase</fullName>
        <ecNumber evidence="11 13">3.2.1.106</ecNumber>
    </recommendedName>
    <alternativeName>
        <fullName evidence="14">Glucosidase I</fullName>
    </alternativeName>
</protein>
<dbReference type="InterPro" id="IPR008928">
    <property type="entry name" value="6-hairpin_glycosidase_sf"/>
</dbReference>
<keyword evidence="4 13" id="KW-0378">Hydrolase</keyword>
<reference evidence="18" key="2">
    <citation type="submission" date="2023-05" db="EMBL/GenBank/DDBJ databases">
        <authorList>
            <consortium name="Lawrence Berkeley National Laboratory"/>
            <person name="Steindorff A."/>
            <person name="Hensen N."/>
            <person name="Bonometti L."/>
            <person name="Westerberg I."/>
            <person name="Brannstrom I.O."/>
            <person name="Guillou S."/>
            <person name="Cros-Aarteil S."/>
            <person name="Calhoun S."/>
            <person name="Haridas S."/>
            <person name="Kuo A."/>
            <person name="Mondo S."/>
            <person name="Pangilinan J."/>
            <person name="Riley R."/>
            <person name="Labutti K."/>
            <person name="Andreopoulos B."/>
            <person name="Lipzen A."/>
            <person name="Chen C."/>
            <person name="Yanf M."/>
            <person name="Daum C."/>
            <person name="Ng V."/>
            <person name="Clum A."/>
            <person name="Ohm R."/>
            <person name="Martin F."/>
            <person name="Silar P."/>
            <person name="Natvig D."/>
            <person name="Lalanne C."/>
            <person name="Gautier V."/>
            <person name="Ament-Velasquez S.L."/>
            <person name="Kruys A."/>
            <person name="Hutchinson M.I."/>
            <person name="Powell A.J."/>
            <person name="Barry K."/>
            <person name="Miller A.N."/>
            <person name="Grigoriev I.V."/>
            <person name="Debuchy R."/>
            <person name="Gladieux P."/>
            <person name="Thoren M.H."/>
            <person name="Johannesson H."/>
        </authorList>
    </citation>
    <scope>NUCLEOTIDE SEQUENCE</scope>
    <source>
        <strain evidence="18">CBS 757.83</strain>
    </source>
</reference>
<evidence type="ECO:0000256" key="9">
    <source>
        <dbReference type="ARBA" id="ARBA00023180"/>
    </source>
</evidence>
<keyword evidence="9 14" id="KW-0325">Glycoprotein</keyword>
<proteinExistence type="inferred from homology"/>
<evidence type="ECO:0000256" key="6">
    <source>
        <dbReference type="ARBA" id="ARBA00022968"/>
    </source>
</evidence>
<dbReference type="GO" id="GO:0009311">
    <property type="term" value="P:oligosaccharide metabolic process"/>
    <property type="evidence" value="ECO:0007669"/>
    <property type="project" value="UniProtKB-UniRule"/>
</dbReference>
<feature type="domain" description="Glycosyl hydrolase family 63 C-terminal" evidence="16">
    <location>
        <begin position="311"/>
        <end position="809"/>
    </location>
</feature>
<comment type="pathway">
    <text evidence="14">Glycan metabolism; N-glycan degradation.</text>
</comment>
<sequence length="823" mass="93859">MAKARQFSSMLVFFWLNALFAGLGLAADDGESILHTEISRQNSQSLLWGPYRPNLYFGLRPRIPKSLMTGLMWGKVETYSDFQNSIRYTCEQNEGMKGYGWEEYDPRRGGIQTIHDIENNIDLTTSFVKVPGGAHGGNWAARIKGVLNEDALSAQRTMVVFYVTQEGEDSELRASPPDDEYGYESDVRLTGRSETLGNYKLVITKGKGVQPQSDHDLSTIRGPGQTVVQSLNYPEEHIWQAKPILFRQLKEGVDWLVENKYDAVDPPPPWQVYQLANRPGTGNVHIVQKVFEGDFEFEVIFSSESAGKELTSDDITREIKGASESFADRFSSVFPLKAPFNAEKYKKFGRSMFSNLIGGIGYFYGHSVVDRSYAPEYDEENEGFWEEAAEARGRNQQALEGPYELFTSIPSRPFFPRGFLWDEGFHLLPIADWDMDLTLEVVKSWFNLMDEDGWIGREQILGTEARSKVPAEFQTQFPHYANPPTLFFIIDVFVDKLRKTNGTLPAGREHLSQDEFLATASLDNPEVGLQHLRRLYPLLQRQFDWFRKTQAGDVKSYDREAYSTKEAYRWRGRTVTHCLTSGLDDYPRPQPPHPGELHVDLLSWVGVMAKSLANVAGALGHAEDADGYAKVLTAVERNLDDLHWSDKDGCYCDATVDEFEENALVCHKGYISLFPFLTGLLRPDSPRLGRLLRLMGDEEELWSPHGLRSLSKRDELYGTKENYWRNPVWININYMAIVQLYNVATQEGPHKETARDLYSRLRKNIVDTVYKSWEETGFAWEQYSPETGKGQRTQHFTGWTSLVVKIMAMEDLESKAGHVRDEL</sequence>
<keyword evidence="19" id="KW-1185">Reference proteome</keyword>
<dbReference type="InterPro" id="IPR031631">
    <property type="entry name" value="Glyco_hydro_63N"/>
</dbReference>
<dbReference type="Gene3D" id="2.70.98.110">
    <property type="entry name" value="Glycosyl hydrolase family 63, N-terminal domain"/>
    <property type="match status" value="1"/>
</dbReference>
<evidence type="ECO:0000256" key="7">
    <source>
        <dbReference type="ARBA" id="ARBA00022989"/>
    </source>
</evidence>
<evidence type="ECO:0000256" key="5">
    <source>
        <dbReference type="ARBA" id="ARBA00022824"/>
    </source>
</evidence>
<dbReference type="FunFam" id="2.70.98.110:FF:000003">
    <property type="entry name" value="Probable mannosyl-oligosaccharide glucosidase"/>
    <property type="match status" value="1"/>
</dbReference>
<dbReference type="SUPFAM" id="SSF48208">
    <property type="entry name" value="Six-hairpin glycosidases"/>
    <property type="match status" value="1"/>
</dbReference>
<dbReference type="InterPro" id="IPR004888">
    <property type="entry name" value="Glycoside_hydrolase_63"/>
</dbReference>
<evidence type="ECO:0000259" key="16">
    <source>
        <dbReference type="Pfam" id="PF03200"/>
    </source>
</evidence>
<evidence type="ECO:0000256" key="4">
    <source>
        <dbReference type="ARBA" id="ARBA00022801"/>
    </source>
</evidence>
<keyword evidence="7" id="KW-1133">Transmembrane helix</keyword>
<keyword evidence="3" id="KW-0812">Transmembrane</keyword>
<dbReference type="Proteomes" id="UP001305647">
    <property type="component" value="Unassembled WGS sequence"/>
</dbReference>
<comment type="catalytic activity">
    <reaction evidence="12 13">
        <text>N(4)-(alpha-D-Glc-(1-&gt;2)-alpha-D-Glc-(1-&gt;3)-alpha-D-Glc-(1-&gt;3)-alpha-D-Man-(1-&gt;2)-alpha-D-Man-(1-&gt;2)-alpha-D-Man-(1-&gt;3)-[alpha-D-Man-(1-&gt;2)-alpha-D-Man-(1-&gt;3)-[alpha-D-Man-(1-&gt;2)-alpha-D-Man-(1-&gt;6)]-alpha-D-Man-(1-&gt;6)]-beta-D-Man-(1-&gt;4)-beta-D-GlcNAc-(1-&gt;4)-beta-D-GlcNAc)-L-asparaginyl-[protein] + H2O = N(4)-(alpha-D-Glc-(1-&gt;3)-alpha-D-Glc-(1-&gt;3)-alpha-D-Man-(1-&gt;2)-alpha-D-Man-(1-&gt;2)-alpha-D-Man-(1-&gt;3)-[alpha-D-Man-(1-&gt;2)-alpha-D-Man-(1-&gt;3)-[alpha-D-Man-(1-&gt;2)-alpha-D-Man-(1-&gt;6)]-alpha-D-Man-(1-&gt;6)]-beta-D-Man-(1-&gt;4)-beta-D-GlcNAc-(1-&gt;4)-beta-D-GlcNAc)-L-asparaginyl-[protein] + beta-D-glucose</text>
        <dbReference type="Rhea" id="RHEA:55988"/>
        <dbReference type="Rhea" id="RHEA-COMP:12806"/>
        <dbReference type="Rhea" id="RHEA-COMP:14355"/>
        <dbReference type="ChEBI" id="CHEBI:15377"/>
        <dbReference type="ChEBI" id="CHEBI:15903"/>
        <dbReference type="ChEBI" id="CHEBI:59082"/>
        <dbReference type="ChEBI" id="CHEBI:132537"/>
        <dbReference type="EC" id="3.2.1.106"/>
    </reaction>
</comment>
<dbReference type="GO" id="GO:0006487">
    <property type="term" value="P:protein N-linked glycosylation"/>
    <property type="evidence" value="ECO:0007669"/>
    <property type="project" value="UniProtKB-UniRule"/>
</dbReference>
<evidence type="ECO:0000256" key="1">
    <source>
        <dbReference type="ARBA" id="ARBA00004648"/>
    </source>
</evidence>
<evidence type="ECO:0000313" key="18">
    <source>
        <dbReference type="EMBL" id="KAK4104911.1"/>
    </source>
</evidence>
<dbReference type="GO" id="GO:0005789">
    <property type="term" value="C:endoplasmic reticulum membrane"/>
    <property type="evidence" value="ECO:0007669"/>
    <property type="project" value="UniProtKB-SubCell"/>
</dbReference>
<accession>A0AAN6QCD3</accession>
<name>A0AAN6QCD3_9PEZI</name>
<keyword evidence="15" id="KW-0732">Signal</keyword>
<gene>
    <name evidence="18" type="ORF">N658DRAFT_556680</name>
</gene>
<feature type="chain" id="PRO_5042897924" description="Mannosyl-oligosaccharide glucosidase" evidence="15">
    <location>
        <begin position="27"/>
        <end position="823"/>
    </location>
</feature>
<feature type="domain" description="Glycosyl hydrolase family 63 N-terminal" evidence="17">
    <location>
        <begin position="45"/>
        <end position="273"/>
    </location>
</feature>
<dbReference type="InterPro" id="IPR012341">
    <property type="entry name" value="6hp_glycosidase-like_sf"/>
</dbReference>
<evidence type="ECO:0000256" key="14">
    <source>
        <dbReference type="RuleBase" id="RU369107"/>
    </source>
</evidence>
<dbReference type="GO" id="GO:0004573">
    <property type="term" value="F:Glc3Man9GlcNAc2 oligosaccharide glucosidase activity"/>
    <property type="evidence" value="ECO:0007669"/>
    <property type="project" value="UniProtKB-UniRule"/>
</dbReference>
<evidence type="ECO:0000313" key="19">
    <source>
        <dbReference type="Proteomes" id="UP001305647"/>
    </source>
</evidence>
<dbReference type="EC" id="3.2.1.106" evidence="11 13"/>
<organism evidence="18 19">
    <name type="scientific">Parathielavia hyrcaniae</name>
    <dbReference type="NCBI Taxonomy" id="113614"/>
    <lineage>
        <taxon>Eukaryota</taxon>
        <taxon>Fungi</taxon>
        <taxon>Dikarya</taxon>
        <taxon>Ascomycota</taxon>
        <taxon>Pezizomycotina</taxon>
        <taxon>Sordariomycetes</taxon>
        <taxon>Sordariomycetidae</taxon>
        <taxon>Sordariales</taxon>
        <taxon>Chaetomiaceae</taxon>
        <taxon>Parathielavia</taxon>
    </lineage>
</organism>
<feature type="signal peptide" evidence="15">
    <location>
        <begin position="1"/>
        <end position="26"/>
    </location>
</feature>
<keyword evidence="6" id="KW-0735">Signal-anchor</keyword>
<keyword evidence="5 13" id="KW-0256">Endoplasmic reticulum</keyword>
<dbReference type="Pfam" id="PF16923">
    <property type="entry name" value="Glyco_hydro_63N"/>
    <property type="match status" value="1"/>
</dbReference>
<keyword evidence="8" id="KW-0472">Membrane</keyword>
<comment type="subcellular location">
    <subcellularLocation>
        <location evidence="1 13">Endoplasmic reticulum membrane</location>
        <topology evidence="1 13">Single-pass type II membrane protein</topology>
    </subcellularLocation>
</comment>
<evidence type="ECO:0000256" key="12">
    <source>
        <dbReference type="ARBA" id="ARBA00052431"/>
    </source>
</evidence>
<dbReference type="InterPro" id="IPR038518">
    <property type="entry name" value="Glyco_hydro_63N_sf"/>
</dbReference>
<comment type="caution">
    <text evidence="18">The sequence shown here is derived from an EMBL/GenBank/DDBJ whole genome shotgun (WGS) entry which is preliminary data.</text>
</comment>
<keyword evidence="10 13" id="KW-0326">Glycosidase</keyword>
<reference evidence="18" key="1">
    <citation type="journal article" date="2023" name="Mol. Phylogenet. Evol.">
        <title>Genome-scale phylogeny and comparative genomics of the fungal order Sordariales.</title>
        <authorList>
            <person name="Hensen N."/>
            <person name="Bonometti L."/>
            <person name="Westerberg I."/>
            <person name="Brannstrom I.O."/>
            <person name="Guillou S."/>
            <person name="Cros-Aarteil S."/>
            <person name="Calhoun S."/>
            <person name="Haridas S."/>
            <person name="Kuo A."/>
            <person name="Mondo S."/>
            <person name="Pangilinan J."/>
            <person name="Riley R."/>
            <person name="LaButti K."/>
            <person name="Andreopoulos B."/>
            <person name="Lipzen A."/>
            <person name="Chen C."/>
            <person name="Yan M."/>
            <person name="Daum C."/>
            <person name="Ng V."/>
            <person name="Clum A."/>
            <person name="Steindorff A."/>
            <person name="Ohm R.A."/>
            <person name="Martin F."/>
            <person name="Silar P."/>
            <person name="Natvig D.O."/>
            <person name="Lalanne C."/>
            <person name="Gautier V."/>
            <person name="Ament-Velasquez S.L."/>
            <person name="Kruys A."/>
            <person name="Hutchinson M.I."/>
            <person name="Powell A.J."/>
            <person name="Barry K."/>
            <person name="Miller A.N."/>
            <person name="Grigoriev I.V."/>
            <person name="Debuchy R."/>
            <person name="Gladieux P."/>
            <person name="Hiltunen Thoren M."/>
            <person name="Johannesson H."/>
        </authorList>
    </citation>
    <scope>NUCLEOTIDE SEQUENCE</scope>
    <source>
        <strain evidence="18">CBS 757.83</strain>
    </source>
</reference>
<evidence type="ECO:0000256" key="15">
    <source>
        <dbReference type="SAM" id="SignalP"/>
    </source>
</evidence>
<evidence type="ECO:0000259" key="17">
    <source>
        <dbReference type="Pfam" id="PF16923"/>
    </source>
</evidence>
<dbReference type="PANTHER" id="PTHR10412:SF11">
    <property type="entry name" value="MANNOSYL-OLIGOSACCHARIDE GLUCOSIDASE"/>
    <property type="match status" value="1"/>
</dbReference>
<dbReference type="FunFam" id="1.50.10.10:FF:000027">
    <property type="entry name" value="Probable mannosyl-oligosaccharide glucosidase"/>
    <property type="match status" value="1"/>
</dbReference>
<dbReference type="EMBL" id="MU863626">
    <property type="protein sequence ID" value="KAK4104911.1"/>
    <property type="molecule type" value="Genomic_DNA"/>
</dbReference>
<evidence type="ECO:0000256" key="13">
    <source>
        <dbReference type="RuleBase" id="RU368089"/>
    </source>
</evidence>
<comment type="function">
    <text evidence="13">Cleaves the distal alpha 1,2-linked glucose residue from the Glc(3)Man(9)GlcNAc(2) oligosaccharide precursor.</text>
</comment>
<dbReference type="PANTHER" id="PTHR10412">
    <property type="entry name" value="MANNOSYL-OLIGOSACCHARIDE GLUCOSIDASE"/>
    <property type="match status" value="1"/>
</dbReference>
<comment type="similarity">
    <text evidence="2 13">Belongs to the glycosyl hydrolase 63 family.</text>
</comment>
<evidence type="ECO:0000256" key="11">
    <source>
        <dbReference type="ARBA" id="ARBA00038888"/>
    </source>
</evidence>
<evidence type="ECO:0000256" key="2">
    <source>
        <dbReference type="ARBA" id="ARBA00010833"/>
    </source>
</evidence>
<evidence type="ECO:0000256" key="10">
    <source>
        <dbReference type="ARBA" id="ARBA00023295"/>
    </source>
</evidence>
<dbReference type="Pfam" id="PF03200">
    <property type="entry name" value="Glyco_hydro_63"/>
    <property type="match status" value="1"/>
</dbReference>